<dbReference type="PATRIC" id="fig|707241.3.peg.4278"/>
<name>F7XC71_SINMM</name>
<geneLocation type="plasmid" evidence="1 2">
    <name>pSmeSM11c</name>
</geneLocation>
<dbReference type="KEGG" id="smx:SM11_pC0289"/>
<gene>
    <name evidence="1" type="ordered locus">SM11_pC0289</name>
</gene>
<dbReference type="HOGENOM" id="CLU_3239691_0_0_5"/>
<dbReference type="AlphaFoldDB" id="F7XC71"/>
<evidence type="ECO:0000313" key="2">
    <source>
        <dbReference type="Proteomes" id="UP000009045"/>
    </source>
</evidence>
<sequence>MQLKHRQDASCDTNERYSASARAKKALQFCPWRREAKKSQIIS</sequence>
<keyword evidence="1" id="KW-0614">Plasmid</keyword>
<evidence type="ECO:0000313" key="1">
    <source>
        <dbReference type="EMBL" id="AEH81362.1"/>
    </source>
</evidence>
<dbReference type="EMBL" id="CP001831">
    <property type="protein sequence ID" value="AEH81362.1"/>
    <property type="molecule type" value="Genomic_DNA"/>
</dbReference>
<accession>F7XC71</accession>
<protein>
    <submittedName>
        <fullName evidence="1">Uncharacterized protein</fullName>
    </submittedName>
</protein>
<proteinExistence type="predicted"/>
<dbReference type="Proteomes" id="UP000009045">
    <property type="component" value="Plasmid pSmeSM11c"/>
</dbReference>
<organism evidence="1 2">
    <name type="scientific">Sinorhizobium meliloti (strain SM11)</name>
    <dbReference type="NCBI Taxonomy" id="707241"/>
    <lineage>
        <taxon>Bacteria</taxon>
        <taxon>Pseudomonadati</taxon>
        <taxon>Pseudomonadota</taxon>
        <taxon>Alphaproteobacteria</taxon>
        <taxon>Hyphomicrobiales</taxon>
        <taxon>Rhizobiaceae</taxon>
        <taxon>Sinorhizobium/Ensifer group</taxon>
        <taxon>Sinorhizobium</taxon>
    </lineage>
</organism>
<reference evidence="1 2" key="1">
    <citation type="journal article" date="2011" name="J. Biotechnol.">
        <title>The complete genome sequence of the dominant Sinorhizobium meliloti field isolate SM11 extends the S. meliloti pan-genome.</title>
        <authorList>
            <person name="Schneiker-Bekel S."/>
            <person name="Wibberg D."/>
            <person name="Bekel T."/>
            <person name="Blom J."/>
            <person name="Linke B."/>
            <person name="Neuweger H."/>
            <person name="Stiens M."/>
            <person name="Vorholter F.J."/>
            <person name="Weidner S."/>
            <person name="Goesmann A."/>
            <person name="Puhler A."/>
            <person name="Schluter A."/>
        </authorList>
    </citation>
    <scope>NUCLEOTIDE SEQUENCE [LARGE SCALE GENOMIC DNA]</scope>
    <source>
        <strain evidence="1 2">SM11</strain>
        <plasmid evidence="2">pSmeSM11c</plasmid>
    </source>
</reference>